<dbReference type="GeneID" id="107273513"/>
<organism evidence="1 2">
    <name type="scientific">Cephus cinctus</name>
    <name type="common">Wheat stem sawfly</name>
    <dbReference type="NCBI Taxonomy" id="211228"/>
    <lineage>
        <taxon>Eukaryota</taxon>
        <taxon>Metazoa</taxon>
        <taxon>Ecdysozoa</taxon>
        <taxon>Arthropoda</taxon>
        <taxon>Hexapoda</taxon>
        <taxon>Insecta</taxon>
        <taxon>Pterygota</taxon>
        <taxon>Neoptera</taxon>
        <taxon>Endopterygota</taxon>
        <taxon>Hymenoptera</taxon>
        <taxon>Cephoidea</taxon>
        <taxon>Cephidae</taxon>
        <taxon>Cephus</taxon>
    </lineage>
</organism>
<keyword evidence="1" id="KW-1185">Reference proteome</keyword>
<dbReference type="Proteomes" id="UP000694920">
    <property type="component" value="Unplaced"/>
</dbReference>
<protein>
    <submittedName>
        <fullName evidence="2">Uncharacterized protein LOC107273513 isoform X1</fullName>
    </submittedName>
</protein>
<gene>
    <name evidence="2" type="primary">LOC107273513</name>
</gene>
<name>A0AAJ7RT29_CEPCN</name>
<accession>A0AAJ7RT29</accession>
<reference evidence="2" key="1">
    <citation type="submission" date="2025-08" db="UniProtKB">
        <authorList>
            <consortium name="RefSeq"/>
        </authorList>
    </citation>
    <scope>IDENTIFICATION</scope>
</reference>
<evidence type="ECO:0000313" key="2">
    <source>
        <dbReference type="RefSeq" id="XP_024946631.1"/>
    </source>
</evidence>
<dbReference type="AlphaFoldDB" id="A0AAJ7RT29"/>
<dbReference type="RefSeq" id="XP_024946631.1">
    <property type="nucleotide sequence ID" value="XM_025090863.1"/>
</dbReference>
<proteinExistence type="predicted"/>
<sequence>MGFSFPAPILGRKLHRWRMRRVTRARTRLVREISTPLLGRSYAVVRVLSRKRMSTWSRVIVSCQGSSNNRPSAAIARILYGVSGSRATNVKYAASSYTRDATNTLHSHALELTRVLTLMRHHCCRVGDTIGCKNNTVGAEFASLGGNKATAQSTCHDTLQDYGYNIFLWLLFI</sequence>
<evidence type="ECO:0000313" key="1">
    <source>
        <dbReference type="Proteomes" id="UP000694920"/>
    </source>
</evidence>